<keyword evidence="4" id="KW-0378">Hydrolase</keyword>
<reference evidence="4 5" key="1">
    <citation type="journal article" date="2024" name="Proc. Natl. Acad. Sci. U.S.A.">
        <title>The genetic regulatory architecture and epigenomic basis for age-related changes in rattlesnake venom.</title>
        <authorList>
            <person name="Hogan M.P."/>
            <person name="Holding M.L."/>
            <person name="Nystrom G.S."/>
            <person name="Colston T.J."/>
            <person name="Bartlett D.A."/>
            <person name="Mason A.J."/>
            <person name="Ellsworth S.A."/>
            <person name="Rautsaw R.M."/>
            <person name="Lawrence K.C."/>
            <person name="Strickland J.L."/>
            <person name="He B."/>
            <person name="Fraser P."/>
            <person name="Margres M.J."/>
            <person name="Gilbert D.M."/>
            <person name="Gibbs H.L."/>
            <person name="Parkinson C.L."/>
            <person name="Rokyta D.R."/>
        </authorList>
    </citation>
    <scope>NUCLEOTIDE SEQUENCE [LARGE SCALE GENOMIC DNA]</scope>
    <source>
        <strain evidence="4">DRR0105</strain>
    </source>
</reference>
<feature type="domain" description="ENPP1-3/EXOG-like endonuclease/phosphodiesterase" evidence="2">
    <location>
        <begin position="58"/>
        <end position="265"/>
    </location>
</feature>
<proteinExistence type="predicted"/>
<keyword evidence="1" id="KW-0732">Signal</keyword>
<comment type="caution">
    <text evidence="4">The sequence shown here is derived from an EMBL/GenBank/DDBJ whole genome shotgun (WGS) entry which is preliminary data.</text>
</comment>
<dbReference type="Gene3D" id="3.40.570.10">
    <property type="entry name" value="Extracellular Endonuclease, subunit A"/>
    <property type="match status" value="1"/>
</dbReference>
<evidence type="ECO:0000259" key="2">
    <source>
        <dbReference type="SMART" id="SM00477"/>
    </source>
</evidence>
<evidence type="ECO:0000313" key="5">
    <source>
        <dbReference type="Proteomes" id="UP001474421"/>
    </source>
</evidence>
<dbReference type="InterPro" id="IPR044929">
    <property type="entry name" value="DNA/RNA_non-sp_Endonuclease_sf"/>
</dbReference>
<evidence type="ECO:0000313" key="4">
    <source>
        <dbReference type="EMBL" id="KAK9400219.1"/>
    </source>
</evidence>
<feature type="signal peptide" evidence="1">
    <location>
        <begin position="1"/>
        <end position="20"/>
    </location>
</feature>
<dbReference type="GO" id="GO:0003676">
    <property type="term" value="F:nucleic acid binding"/>
    <property type="evidence" value="ECO:0007669"/>
    <property type="project" value="InterPro"/>
</dbReference>
<dbReference type="SUPFAM" id="SSF54060">
    <property type="entry name" value="His-Me finger endonucleases"/>
    <property type="match status" value="1"/>
</dbReference>
<keyword evidence="4" id="KW-0540">Nuclease</keyword>
<dbReference type="SMART" id="SM00477">
    <property type="entry name" value="NUC"/>
    <property type="match status" value="1"/>
</dbReference>
<dbReference type="InterPro" id="IPR020821">
    <property type="entry name" value="ENPP1-3/EXOG-like_nuc-like"/>
</dbReference>
<feature type="domain" description="DNA/RNA non-specific endonuclease/pyrophosphatase/phosphodiesterase" evidence="3">
    <location>
        <begin position="57"/>
        <end position="265"/>
    </location>
</feature>
<keyword evidence="4" id="KW-0255">Endonuclease</keyword>
<dbReference type="SMART" id="SM00892">
    <property type="entry name" value="Endonuclease_NS"/>
    <property type="match status" value="1"/>
</dbReference>
<keyword evidence="5" id="KW-1185">Reference proteome</keyword>
<sequence>MWLLWILSLAAASFRAPATGEVVRNFKTCTQFFLNQKPPKLSLMPKNLATICQYYQGKYRFATMYNKERRIPLFSAYKYQPGGRGRKNDWKIEPQLALPWERRQRSMEAEETCKINHRLLANSQALSEDYKQTSIYDRGHLLPVSHQPDREGKAATFTLTNIVPQFRRLNQGKWAEYERNMKKYTKGCVNTYVLVGAVPGDQFIARGRVNIPSHIWAAACCVSKHNQKKSWAVIAANNQTLVIRHSLRQLETELAACYGKKEINLFNSACYSG</sequence>
<accession>A0AAW1BDZ5</accession>
<feature type="chain" id="PRO_5043654211" evidence="1">
    <location>
        <begin position="21"/>
        <end position="273"/>
    </location>
</feature>
<dbReference type="EMBL" id="JAOTOJ010000006">
    <property type="protein sequence ID" value="KAK9400219.1"/>
    <property type="molecule type" value="Genomic_DNA"/>
</dbReference>
<name>A0AAW1BDZ5_CROAD</name>
<dbReference type="AlphaFoldDB" id="A0AAW1BDZ5"/>
<organism evidence="4 5">
    <name type="scientific">Crotalus adamanteus</name>
    <name type="common">Eastern diamondback rattlesnake</name>
    <dbReference type="NCBI Taxonomy" id="8729"/>
    <lineage>
        <taxon>Eukaryota</taxon>
        <taxon>Metazoa</taxon>
        <taxon>Chordata</taxon>
        <taxon>Craniata</taxon>
        <taxon>Vertebrata</taxon>
        <taxon>Euteleostomi</taxon>
        <taxon>Lepidosauria</taxon>
        <taxon>Squamata</taxon>
        <taxon>Bifurcata</taxon>
        <taxon>Unidentata</taxon>
        <taxon>Episquamata</taxon>
        <taxon>Toxicofera</taxon>
        <taxon>Serpentes</taxon>
        <taxon>Colubroidea</taxon>
        <taxon>Viperidae</taxon>
        <taxon>Crotalinae</taxon>
        <taxon>Crotalus</taxon>
    </lineage>
</organism>
<dbReference type="GO" id="GO:0016787">
    <property type="term" value="F:hydrolase activity"/>
    <property type="evidence" value="ECO:0007669"/>
    <property type="project" value="InterPro"/>
</dbReference>
<evidence type="ECO:0000259" key="3">
    <source>
        <dbReference type="SMART" id="SM00892"/>
    </source>
</evidence>
<dbReference type="InterPro" id="IPR044925">
    <property type="entry name" value="His-Me_finger_sf"/>
</dbReference>
<dbReference type="GO" id="GO:0004519">
    <property type="term" value="F:endonuclease activity"/>
    <property type="evidence" value="ECO:0007669"/>
    <property type="project" value="UniProtKB-KW"/>
</dbReference>
<gene>
    <name evidence="4" type="ORF">NXF25_013238</name>
</gene>
<evidence type="ECO:0000256" key="1">
    <source>
        <dbReference type="SAM" id="SignalP"/>
    </source>
</evidence>
<dbReference type="Proteomes" id="UP001474421">
    <property type="component" value="Unassembled WGS sequence"/>
</dbReference>
<dbReference type="InterPro" id="IPR039015">
    <property type="entry name" value="ENDOD1"/>
</dbReference>
<dbReference type="GO" id="GO:0046872">
    <property type="term" value="F:metal ion binding"/>
    <property type="evidence" value="ECO:0007669"/>
    <property type="project" value="InterPro"/>
</dbReference>
<dbReference type="PANTHER" id="PTHR21472">
    <property type="entry name" value="ENDONUCLEASE DOMAIN-CONTAINING 1 PROTEIN ENDOD1"/>
    <property type="match status" value="1"/>
</dbReference>
<dbReference type="InterPro" id="IPR001604">
    <property type="entry name" value="Endo_G_ENPP1-like_dom"/>
</dbReference>
<protein>
    <submittedName>
        <fullName evidence="4">Endonuclease domain-containing 1 protein-like</fullName>
    </submittedName>
</protein>
<dbReference type="Pfam" id="PF01223">
    <property type="entry name" value="Endonuclease_NS"/>
    <property type="match status" value="1"/>
</dbReference>
<dbReference type="PANTHER" id="PTHR21472:SF26">
    <property type="entry name" value="ENDONUCLEASE DOMAIN CONTAINING 1"/>
    <property type="match status" value="1"/>
</dbReference>